<proteinExistence type="predicted"/>
<protein>
    <submittedName>
        <fullName evidence="1">Uncharacterized protein</fullName>
    </submittedName>
</protein>
<name>A0A975GRW1_9BACT</name>
<evidence type="ECO:0000313" key="2">
    <source>
        <dbReference type="Proteomes" id="UP000663722"/>
    </source>
</evidence>
<gene>
    <name evidence="1" type="ORF">dnm_075210</name>
</gene>
<evidence type="ECO:0000313" key="1">
    <source>
        <dbReference type="EMBL" id="QTA91454.1"/>
    </source>
</evidence>
<dbReference type="AlphaFoldDB" id="A0A975GRW1"/>
<dbReference type="KEGG" id="dmm:dnm_075210"/>
<dbReference type="Proteomes" id="UP000663722">
    <property type="component" value="Chromosome"/>
</dbReference>
<keyword evidence="2" id="KW-1185">Reference proteome</keyword>
<accession>A0A975GRW1</accession>
<sequence length="37" mass="4453">MVSTFLNQGRMRMTWSTRMIHPRNQRNSFDILKKLTG</sequence>
<dbReference type="EMBL" id="CP061800">
    <property type="protein sequence ID" value="QTA91454.1"/>
    <property type="molecule type" value="Genomic_DNA"/>
</dbReference>
<organism evidence="1 2">
    <name type="scientific">Desulfonema magnum</name>
    <dbReference type="NCBI Taxonomy" id="45655"/>
    <lineage>
        <taxon>Bacteria</taxon>
        <taxon>Pseudomonadati</taxon>
        <taxon>Thermodesulfobacteriota</taxon>
        <taxon>Desulfobacteria</taxon>
        <taxon>Desulfobacterales</taxon>
        <taxon>Desulfococcaceae</taxon>
        <taxon>Desulfonema</taxon>
    </lineage>
</organism>
<reference evidence="1" key="1">
    <citation type="journal article" date="2021" name="Microb. Physiol.">
        <title>Proteogenomic Insights into the Physiology of Marine, Sulfate-Reducing, Filamentous Desulfonema limicola and Desulfonema magnum.</title>
        <authorList>
            <person name="Schnaars V."/>
            <person name="Wohlbrand L."/>
            <person name="Scheve S."/>
            <person name="Hinrichs C."/>
            <person name="Reinhardt R."/>
            <person name="Rabus R."/>
        </authorList>
    </citation>
    <scope>NUCLEOTIDE SEQUENCE</scope>
    <source>
        <strain evidence="1">4be13</strain>
    </source>
</reference>